<keyword evidence="8" id="KW-1185">Reference proteome</keyword>
<sequence>MMQAEDTESLSWISDKPPITADGTLAPSAQPPDVVAGPFTSLPLDMTDTDDIDDRRSPAMNGPTDTGSKKERSFLLMDEQERICVRSAEQFCKRLSVSPDTKLKVVSIFGNTGDGKSHTMNHALFGGRDVFKTSSEQASCTMGIWAAFQRQKNVLALDTEGLLGETVNENRQMRMLLKVLAISDIIIYRTRAERLRTDMYKFLGTASKAFTKYFSGALQALDLPGPPQALGPAVIIFHETHNTEVLKEDDDGKKEEDILRERFAKLRLELSAFSSLRYVGVRTAKPPTNYEPLRMVWEKEIRNTAVRSPRLPRVVFEALLALNNKFNGDLSPLPFNAFPEQYFTCTTYCKSCDARCQLSMGHLELKEDHRCGSSCKYQHQHENKVYLCNRCYVNGRQVVVSIKTQKSTDSSWMGLALYAWSGSVIECPHCGEIYRSRQHWYGNKSPEQNAVRTEIVHVWNDGGLQLHGPTHSAQLVLDGVAYITDAMASVGSQPTKLVKSWVTDKIRPAYWRPDSEIIHCKGCISNFDRLGLKKHHCRSCGEGFCNHCSKHEMPVPSRGWNYPVRVCNSCWNDGRNGGTVGDAPMPGGQNGVTSNGNHQSDQSHRMSGTAGNGIDEANNILVRRYGEAVINTITNIGAVLEYPKDFIKESARPSYWVPDAEAPNCYICELEFGSPEELNTVNGPQAKATKATAKLTNATLSPESSTPSASPAKGTENGGVANGAVGSATTRTSSSSVQAATKSRSSASYRSIDRRRHHCRACGNAVCAGCSQHRRPVPKRGWLSDVRVCNGCYTAED</sequence>
<dbReference type="SMART" id="SM00064">
    <property type="entry name" value="FYVE"/>
    <property type="match status" value="2"/>
</dbReference>
<dbReference type="InterPro" id="IPR042427">
    <property type="entry name" value="ZFYV1"/>
</dbReference>
<dbReference type="Pfam" id="PF01363">
    <property type="entry name" value="FYVE"/>
    <property type="match status" value="2"/>
</dbReference>
<dbReference type="CDD" id="cd15734">
    <property type="entry name" value="FYVE_ZFYV1"/>
    <property type="match status" value="1"/>
</dbReference>
<dbReference type="VEuPathDB" id="VectorBase:AFAF008260"/>
<dbReference type="InterPro" id="IPR013083">
    <property type="entry name" value="Znf_RING/FYVE/PHD"/>
</dbReference>
<feature type="domain" description="FYVE-type" evidence="6">
    <location>
        <begin position="514"/>
        <end position="575"/>
    </location>
</feature>
<dbReference type="Gene3D" id="3.40.50.300">
    <property type="entry name" value="P-loop containing nucleotide triphosphate hydrolases"/>
    <property type="match status" value="1"/>
</dbReference>
<keyword evidence="2 4" id="KW-0863">Zinc-finger</keyword>
<feature type="compositionally biased region" description="Polar residues" evidence="5">
    <location>
        <begin position="727"/>
        <end position="749"/>
    </location>
</feature>
<dbReference type="Gene3D" id="3.30.40.10">
    <property type="entry name" value="Zinc/RING finger domain, C3HC4 (zinc finger)"/>
    <property type="match status" value="2"/>
</dbReference>
<dbReference type="GO" id="GO:0005811">
    <property type="term" value="C:lipid droplet"/>
    <property type="evidence" value="ECO:0007669"/>
    <property type="project" value="TreeGrafter"/>
</dbReference>
<dbReference type="GO" id="GO:0032266">
    <property type="term" value="F:phosphatidylinositol-3-phosphate binding"/>
    <property type="evidence" value="ECO:0007669"/>
    <property type="project" value="TreeGrafter"/>
</dbReference>
<evidence type="ECO:0000256" key="4">
    <source>
        <dbReference type="PROSITE-ProRule" id="PRU00091"/>
    </source>
</evidence>
<feature type="compositionally biased region" description="Polar residues" evidence="5">
    <location>
        <begin position="591"/>
        <end position="600"/>
    </location>
</feature>
<protein>
    <recommendedName>
        <fullName evidence="6">FYVE-type domain-containing protein</fullName>
    </recommendedName>
</protein>
<evidence type="ECO:0000313" key="8">
    <source>
        <dbReference type="Proteomes" id="UP000075886"/>
    </source>
</evidence>
<dbReference type="SUPFAM" id="SSF52540">
    <property type="entry name" value="P-loop containing nucleoside triphosphate hydrolases"/>
    <property type="match status" value="1"/>
</dbReference>
<dbReference type="PANTHER" id="PTHR46624:SF4">
    <property type="entry name" value="FYVE-TYPE DOMAIN-CONTAINING PROTEIN"/>
    <property type="match status" value="1"/>
</dbReference>
<reference evidence="7" key="2">
    <citation type="submission" date="2020-05" db="UniProtKB">
        <authorList>
            <consortium name="EnsemblMetazoa"/>
        </authorList>
    </citation>
    <scope>IDENTIFICATION</scope>
    <source>
        <strain evidence="7">FAR1</strain>
    </source>
</reference>
<dbReference type="GO" id="GO:0005547">
    <property type="term" value="F:phosphatidylinositol-3,4,5-trisphosphate binding"/>
    <property type="evidence" value="ECO:0007669"/>
    <property type="project" value="TreeGrafter"/>
</dbReference>
<evidence type="ECO:0000256" key="3">
    <source>
        <dbReference type="ARBA" id="ARBA00022833"/>
    </source>
</evidence>
<evidence type="ECO:0000256" key="5">
    <source>
        <dbReference type="SAM" id="MobiDB-lite"/>
    </source>
</evidence>
<evidence type="ECO:0000313" key="7">
    <source>
        <dbReference type="EnsemblMetazoa" id="AFAF008260-PA"/>
    </source>
</evidence>
<dbReference type="EMBL" id="AXCN02000028">
    <property type="status" value="NOT_ANNOTATED_CDS"/>
    <property type="molecule type" value="Genomic_DNA"/>
</dbReference>
<keyword evidence="1" id="KW-0479">Metal-binding</keyword>
<proteinExistence type="predicted"/>
<dbReference type="Proteomes" id="UP000075886">
    <property type="component" value="Unassembled WGS sequence"/>
</dbReference>
<dbReference type="GO" id="GO:0043325">
    <property type="term" value="F:phosphatidylinositol-3,4-bisphosphate binding"/>
    <property type="evidence" value="ECO:0007669"/>
    <property type="project" value="TreeGrafter"/>
</dbReference>
<dbReference type="PANTHER" id="PTHR46624">
    <property type="entry name" value="AGAP002036-PA"/>
    <property type="match status" value="1"/>
</dbReference>
<feature type="compositionally biased region" description="Low complexity" evidence="5">
    <location>
        <begin position="696"/>
        <end position="715"/>
    </location>
</feature>
<dbReference type="AlphaFoldDB" id="A0A182QE14"/>
<dbReference type="GO" id="GO:0005545">
    <property type="term" value="F:1-phosphatidylinositol binding"/>
    <property type="evidence" value="ECO:0007669"/>
    <property type="project" value="TreeGrafter"/>
</dbReference>
<feature type="region of interest" description="Disordered" evidence="5">
    <location>
        <begin position="1"/>
        <end position="69"/>
    </location>
</feature>
<dbReference type="InterPro" id="IPR011011">
    <property type="entry name" value="Znf_FYVE_PHD"/>
</dbReference>
<dbReference type="GO" id="GO:0140042">
    <property type="term" value="P:lipid droplet formation"/>
    <property type="evidence" value="ECO:0007669"/>
    <property type="project" value="TreeGrafter"/>
</dbReference>
<dbReference type="PROSITE" id="PS50178">
    <property type="entry name" value="ZF_FYVE"/>
    <property type="match status" value="2"/>
</dbReference>
<dbReference type="EnsemblMetazoa" id="AFAF008260-RA">
    <property type="protein sequence ID" value="AFAF008260-PA"/>
    <property type="gene ID" value="AFAF008260"/>
</dbReference>
<reference evidence="8" key="1">
    <citation type="submission" date="2014-01" db="EMBL/GenBank/DDBJ databases">
        <title>The Genome Sequence of Anopheles farauti FAR1 (V2).</title>
        <authorList>
            <consortium name="The Broad Institute Genomics Platform"/>
            <person name="Neafsey D.E."/>
            <person name="Besansky N."/>
            <person name="Howell P."/>
            <person name="Walton C."/>
            <person name="Young S.K."/>
            <person name="Zeng Q."/>
            <person name="Gargeya S."/>
            <person name="Fitzgerald M."/>
            <person name="Haas B."/>
            <person name="Abouelleil A."/>
            <person name="Allen A.W."/>
            <person name="Alvarado L."/>
            <person name="Arachchi H.M."/>
            <person name="Berlin A.M."/>
            <person name="Chapman S.B."/>
            <person name="Gainer-Dewar J."/>
            <person name="Goldberg J."/>
            <person name="Griggs A."/>
            <person name="Gujja S."/>
            <person name="Hansen M."/>
            <person name="Howarth C."/>
            <person name="Imamovic A."/>
            <person name="Ireland A."/>
            <person name="Larimer J."/>
            <person name="McCowan C."/>
            <person name="Murphy C."/>
            <person name="Pearson M."/>
            <person name="Poon T.W."/>
            <person name="Priest M."/>
            <person name="Roberts A."/>
            <person name="Saif S."/>
            <person name="Shea T."/>
            <person name="Sisk P."/>
            <person name="Sykes S."/>
            <person name="Wortman J."/>
            <person name="Nusbaum C."/>
            <person name="Birren B."/>
        </authorList>
    </citation>
    <scope>NUCLEOTIDE SEQUENCE [LARGE SCALE GENOMIC DNA]</scope>
    <source>
        <strain evidence="8">FAR1</strain>
    </source>
</reference>
<evidence type="ECO:0000256" key="1">
    <source>
        <dbReference type="ARBA" id="ARBA00022723"/>
    </source>
</evidence>
<accession>A0A182QE14</accession>
<evidence type="ECO:0000256" key="2">
    <source>
        <dbReference type="ARBA" id="ARBA00022771"/>
    </source>
</evidence>
<dbReference type="InterPro" id="IPR017455">
    <property type="entry name" value="Znf_FYVE-rel"/>
</dbReference>
<name>A0A182QE14_9DIPT</name>
<feature type="region of interest" description="Disordered" evidence="5">
    <location>
        <begin position="696"/>
        <end position="751"/>
    </location>
</feature>
<dbReference type="STRING" id="69004.A0A182QE14"/>
<organism evidence="7 8">
    <name type="scientific">Anopheles farauti</name>
    <dbReference type="NCBI Taxonomy" id="69004"/>
    <lineage>
        <taxon>Eukaryota</taxon>
        <taxon>Metazoa</taxon>
        <taxon>Ecdysozoa</taxon>
        <taxon>Arthropoda</taxon>
        <taxon>Hexapoda</taxon>
        <taxon>Insecta</taxon>
        <taxon>Pterygota</taxon>
        <taxon>Neoptera</taxon>
        <taxon>Endopterygota</taxon>
        <taxon>Diptera</taxon>
        <taxon>Nematocera</taxon>
        <taxon>Culicoidea</taxon>
        <taxon>Culicidae</taxon>
        <taxon>Anophelinae</taxon>
        <taxon>Anopheles</taxon>
    </lineage>
</organism>
<dbReference type="GO" id="GO:0008270">
    <property type="term" value="F:zinc ion binding"/>
    <property type="evidence" value="ECO:0007669"/>
    <property type="project" value="UniProtKB-KW"/>
</dbReference>
<dbReference type="InterPro" id="IPR027417">
    <property type="entry name" value="P-loop_NTPase"/>
</dbReference>
<dbReference type="SUPFAM" id="SSF57903">
    <property type="entry name" value="FYVE/PHD zinc finger"/>
    <property type="match status" value="2"/>
</dbReference>
<feature type="region of interest" description="Disordered" evidence="5">
    <location>
        <begin position="578"/>
        <end position="613"/>
    </location>
</feature>
<evidence type="ECO:0000259" key="6">
    <source>
        <dbReference type="PROSITE" id="PS50178"/>
    </source>
</evidence>
<dbReference type="InterPro" id="IPR000306">
    <property type="entry name" value="Znf_FYVE"/>
</dbReference>
<keyword evidence="3" id="KW-0862">Zinc</keyword>
<feature type="domain" description="FYVE-type" evidence="6">
    <location>
        <begin position="755"/>
        <end position="797"/>
    </location>
</feature>